<feature type="disulfide bond" evidence="12">
    <location>
        <begin position="141"/>
        <end position="156"/>
    </location>
</feature>
<evidence type="ECO:0000256" key="7">
    <source>
        <dbReference type="ARBA" id="ARBA00023136"/>
    </source>
</evidence>
<evidence type="ECO:0000256" key="4">
    <source>
        <dbReference type="ARBA" id="ARBA00022737"/>
    </source>
</evidence>
<dbReference type="PANTHER" id="PTHR24270:SF8">
    <property type="entry name" value="LD11117P-RELATED"/>
    <property type="match status" value="1"/>
</dbReference>
<dbReference type="SUPFAM" id="SSF63501">
    <property type="entry name" value="Frizzled cysteine-rich domain"/>
    <property type="match status" value="1"/>
</dbReference>
<dbReference type="PROSITE" id="PS01209">
    <property type="entry name" value="LDLRA_1"/>
    <property type="match status" value="2"/>
</dbReference>
<dbReference type="CDD" id="cd00112">
    <property type="entry name" value="LDLa"/>
    <property type="match status" value="3"/>
</dbReference>
<evidence type="ECO:0000256" key="11">
    <source>
        <dbReference type="PROSITE-ProRule" id="PRU00059"/>
    </source>
</evidence>
<keyword evidence="9" id="KW-0168">Coated pit</keyword>
<dbReference type="Gene3D" id="1.10.2000.10">
    <property type="entry name" value="Frizzled cysteine-rich domain"/>
    <property type="match status" value="1"/>
</dbReference>
<feature type="domain" description="FZ" evidence="15">
    <location>
        <begin position="569"/>
        <end position="686"/>
    </location>
</feature>
<evidence type="ECO:0000256" key="6">
    <source>
        <dbReference type="ARBA" id="ARBA00022989"/>
    </source>
</evidence>
<name>A0A9D4DY30_DREPO</name>
<evidence type="ECO:0000256" key="2">
    <source>
        <dbReference type="ARBA" id="ARBA00009939"/>
    </source>
</evidence>
<keyword evidence="4" id="KW-0677">Repeat</keyword>
<dbReference type="GO" id="GO:0005886">
    <property type="term" value="C:plasma membrane"/>
    <property type="evidence" value="ECO:0007669"/>
    <property type="project" value="UniProtKB-SubCell"/>
</dbReference>
<dbReference type="InterPro" id="IPR036790">
    <property type="entry name" value="Frizzled_dom_sf"/>
</dbReference>
<sequence length="1317" mass="146669">MCGYQWPQYSYWVWNSGYLVLNGSSTTSKLNSPMYKPVSSNTATTQSSSNILDVVVHGENGSALNYVYFNLVVNDDGRTSLNVSSTEKIWLEFHAYVHNNRYMLSLLSVNVTDGPCAVTGKKCSEQSVLCDDTCYPQSFRCDGIRQCKDGTDEIKCQSEAKVTCDFTYGTCMYYLHNVQIRDTIIYYGYYPQLAQYGNIAYMFETLSYLRSPSVTVEENSCLAFHFALFSSYSTPVVRVATFNSEAYHTVGQWQLKPVEYYFSAFLIYVNISAGNYDGILIEAQSFSFNNYNESKAVDNIKLFPGECSNGGVQVLNLTELIPTTTTTHFWAGTTSYGTEWESETSLWPTKTPACSHDQFPCYNGTCIPIVQICDGVPQCSHSEDESNCSTQTPNVSSTSTSTVTTPWRPSTQDSTTPHHTTMPTWSTTSSLGCHDGFIPCYDGSCIHRRQLCDGRPDCFSGEDEQYCNDIIINISRTGEVILFWRSLRWGDISRNGDLMVDLLFKNLTRGKFSVRLIENGTTTFYMLTIVVVEQQDTYEDFTCIADIVGIAEVHWPYQSVRLNIQGDGCLPLNNPVCYNLGIRQVTLPSFGGATSLSHMQHRLSGIGNYYNGSSSDPCHHSMMELACGLQATPCVNGQAVPVCREQCEMINRFCSRQLLIVNVNNTDIGHYCKFLPFSSDRTCKQVSIGCGATVNVSGTNAMFWSQNFPSVPFDSSCAYTFKTHGLKMLLATIEYSQVTDADCDTDYIQVDGQKYCYDSPDIPTVITNKTKTTIRIQSAASQLGGFKITVSETFPPGVCDYIETSNDITNYNSVYMSNKSGSCNTWIFNTTKWTGVWAPYYVQYVINLTFTKVGDSCVKVISDATKKRLHTVCPEHVNNTYMLNDSVLLEALEDFVVEIANYDNRLKEIYNVSLAGANGDGLVYIQRSDGATVYICGIIYQIDRDHLCRAAGYGSSTGYYYASPSDDKQAIMTSLTCSSSAQTVEECTETWYDSCPPRLGASACQCDYQRSLIGLQCVMPMISCNMSWSDCGYRYSSAEFYLNFAYGLAAKYSNFRSGRILSPVFSYRTKSCVSFIYMLSGKEQQISVIMQRANGSEILLPFGHIPVSSGVYTACVQLPNLSAMNTRLAFDFKRLTINDISSNGSSSNSSFIISLKDVRLHANGCPASFPKSVCRFDSLDVCAIGDSICVQQDVWSIAENMLVGDAVNAFQDVEHPFNMSTPNLDASLPWFLAFRYSQSGYGIRTNDLQLKVRVGSRLLLTDRKSRLEMEKICLPIPGQIAFKEVSFILQTGLSSGKIYLDDISLGNIECPRAMPKR</sequence>
<evidence type="ECO:0000256" key="8">
    <source>
        <dbReference type="ARBA" id="ARBA00023157"/>
    </source>
</evidence>
<dbReference type="Gene3D" id="4.10.400.10">
    <property type="entry name" value="Low-density Lipoprotein Receptor"/>
    <property type="match status" value="3"/>
</dbReference>
<evidence type="ECO:0000256" key="13">
    <source>
        <dbReference type="SAM" id="MobiDB-lite"/>
    </source>
</evidence>
<dbReference type="GO" id="GO:0005905">
    <property type="term" value="C:clathrin-coated pit"/>
    <property type="evidence" value="ECO:0007669"/>
    <property type="project" value="UniProtKB-KW"/>
</dbReference>
<dbReference type="Proteomes" id="UP000828390">
    <property type="component" value="Unassembled WGS sequence"/>
</dbReference>
<dbReference type="InterPro" id="IPR023415">
    <property type="entry name" value="LDLR_class-A_CS"/>
</dbReference>
<dbReference type="InterPro" id="IPR020067">
    <property type="entry name" value="Frizzled_dom"/>
</dbReference>
<dbReference type="InterPro" id="IPR002172">
    <property type="entry name" value="LDrepeatLR_classA_rpt"/>
</dbReference>
<dbReference type="PRINTS" id="PR00261">
    <property type="entry name" value="LDLRECEPTOR"/>
</dbReference>
<evidence type="ECO:0000313" key="17">
    <source>
        <dbReference type="Proteomes" id="UP000828390"/>
    </source>
</evidence>
<keyword evidence="8 12" id="KW-1015">Disulfide bond</keyword>
<feature type="disulfide bond" evidence="12">
    <location>
        <begin position="361"/>
        <end position="379"/>
    </location>
</feature>
<protein>
    <submittedName>
        <fullName evidence="16">Uncharacterized protein</fullName>
    </submittedName>
</protein>
<evidence type="ECO:0000256" key="5">
    <source>
        <dbReference type="ARBA" id="ARBA00022968"/>
    </source>
</evidence>
<feature type="disulfide bond" evidence="12">
    <location>
        <begin position="440"/>
        <end position="458"/>
    </location>
</feature>
<evidence type="ECO:0000256" key="1">
    <source>
        <dbReference type="ARBA" id="ARBA00004401"/>
    </source>
</evidence>
<dbReference type="PANTHER" id="PTHR24270">
    <property type="entry name" value="LOW-DENSITY LIPOPROTEIN RECEPTOR-RELATED"/>
    <property type="match status" value="1"/>
</dbReference>
<dbReference type="PROSITE" id="PS01180">
    <property type="entry name" value="CUB"/>
    <property type="match status" value="1"/>
</dbReference>
<dbReference type="InterPro" id="IPR050685">
    <property type="entry name" value="LDLR"/>
</dbReference>
<comment type="caution">
    <text evidence="16">The sequence shown here is derived from an EMBL/GenBank/DDBJ whole genome shotgun (WGS) entry which is preliminary data.</text>
</comment>
<feature type="compositionally biased region" description="Low complexity" evidence="13">
    <location>
        <begin position="389"/>
        <end position="411"/>
    </location>
</feature>
<keyword evidence="17" id="KW-1185">Reference proteome</keyword>
<dbReference type="PROSITE" id="PS50038">
    <property type="entry name" value="FZ"/>
    <property type="match status" value="1"/>
</dbReference>
<keyword evidence="5" id="KW-0735">Signal-anchor</keyword>
<evidence type="ECO:0000256" key="9">
    <source>
        <dbReference type="ARBA" id="ARBA00023176"/>
    </source>
</evidence>
<feature type="disulfide bond" evidence="12">
    <location>
        <begin position="373"/>
        <end position="388"/>
    </location>
</feature>
<keyword evidence="3" id="KW-0812">Transmembrane</keyword>
<feature type="region of interest" description="Disordered" evidence="13">
    <location>
        <begin position="387"/>
        <end position="423"/>
    </location>
</feature>
<evidence type="ECO:0000313" key="16">
    <source>
        <dbReference type="EMBL" id="KAH3769303.1"/>
    </source>
</evidence>
<dbReference type="SMART" id="SM00192">
    <property type="entry name" value="LDLa"/>
    <property type="match status" value="3"/>
</dbReference>
<evidence type="ECO:0000259" key="15">
    <source>
        <dbReference type="PROSITE" id="PS50038"/>
    </source>
</evidence>
<proteinExistence type="inferred from homology"/>
<reference evidence="16" key="2">
    <citation type="submission" date="2020-11" db="EMBL/GenBank/DDBJ databases">
        <authorList>
            <person name="McCartney M.A."/>
            <person name="Auch B."/>
            <person name="Kono T."/>
            <person name="Mallez S."/>
            <person name="Becker A."/>
            <person name="Gohl D.M."/>
            <person name="Silverstein K.A.T."/>
            <person name="Koren S."/>
            <person name="Bechman K.B."/>
            <person name="Herman A."/>
            <person name="Abrahante J.E."/>
            <person name="Garbe J."/>
        </authorList>
    </citation>
    <scope>NUCLEOTIDE SEQUENCE</scope>
    <source>
        <strain evidence="16">Duluth1</strain>
        <tissue evidence="16">Whole animal</tissue>
    </source>
</reference>
<dbReference type="EMBL" id="JAIWYP010000009">
    <property type="protein sequence ID" value="KAH3769303.1"/>
    <property type="molecule type" value="Genomic_DNA"/>
</dbReference>
<dbReference type="InterPro" id="IPR000859">
    <property type="entry name" value="CUB_dom"/>
</dbReference>
<dbReference type="PROSITE" id="PS50068">
    <property type="entry name" value="LDLRA_2"/>
    <property type="match status" value="3"/>
</dbReference>
<feature type="disulfide bond" evidence="12">
    <location>
        <begin position="354"/>
        <end position="366"/>
    </location>
</feature>
<comment type="caution">
    <text evidence="12">Lacks conserved residue(s) required for the propagation of feature annotation.</text>
</comment>
<keyword evidence="7" id="KW-0472">Membrane</keyword>
<comment type="similarity">
    <text evidence="2">Belongs to the LDLR family.</text>
</comment>
<evidence type="ECO:0000256" key="10">
    <source>
        <dbReference type="ARBA" id="ARBA00037878"/>
    </source>
</evidence>
<dbReference type="SUPFAM" id="SSF57424">
    <property type="entry name" value="LDL receptor-like module"/>
    <property type="match status" value="3"/>
</dbReference>
<evidence type="ECO:0000259" key="14">
    <source>
        <dbReference type="PROSITE" id="PS01180"/>
    </source>
</evidence>
<feature type="disulfide bond" evidence="11">
    <location>
        <begin position="690"/>
        <end position="717"/>
    </location>
</feature>
<dbReference type="GO" id="GO:0016192">
    <property type="term" value="P:vesicle-mediated transport"/>
    <property type="evidence" value="ECO:0007669"/>
    <property type="project" value="UniProtKB-ARBA"/>
</dbReference>
<comment type="subcellular location">
    <subcellularLocation>
        <location evidence="1">Cell membrane</location>
        <topology evidence="1">Single-pass type II membrane protein</topology>
    </subcellularLocation>
    <subcellularLocation>
        <location evidence="10">Membrane</location>
        <location evidence="10">Coated pit</location>
    </subcellularLocation>
</comment>
<feature type="disulfide bond" evidence="12">
    <location>
        <begin position="433"/>
        <end position="445"/>
    </location>
</feature>
<feature type="compositionally biased region" description="Polar residues" evidence="13">
    <location>
        <begin position="412"/>
        <end position="423"/>
    </location>
</feature>
<reference evidence="16" key="1">
    <citation type="journal article" date="2019" name="bioRxiv">
        <title>The Genome of the Zebra Mussel, Dreissena polymorpha: A Resource for Invasive Species Research.</title>
        <authorList>
            <person name="McCartney M.A."/>
            <person name="Auch B."/>
            <person name="Kono T."/>
            <person name="Mallez S."/>
            <person name="Zhang Y."/>
            <person name="Obille A."/>
            <person name="Becker A."/>
            <person name="Abrahante J.E."/>
            <person name="Garbe J."/>
            <person name="Badalamenti J.P."/>
            <person name="Herman A."/>
            <person name="Mangelson H."/>
            <person name="Liachko I."/>
            <person name="Sullivan S."/>
            <person name="Sone E.D."/>
            <person name="Koren S."/>
            <person name="Silverstein K.A.T."/>
            <person name="Beckman K.B."/>
            <person name="Gohl D.M."/>
        </authorList>
    </citation>
    <scope>NUCLEOTIDE SEQUENCE</scope>
    <source>
        <strain evidence="16">Duluth1</strain>
        <tissue evidence="16">Whole animal</tissue>
    </source>
</reference>
<organism evidence="16 17">
    <name type="scientific">Dreissena polymorpha</name>
    <name type="common">Zebra mussel</name>
    <name type="synonym">Mytilus polymorpha</name>
    <dbReference type="NCBI Taxonomy" id="45954"/>
    <lineage>
        <taxon>Eukaryota</taxon>
        <taxon>Metazoa</taxon>
        <taxon>Spiralia</taxon>
        <taxon>Lophotrochozoa</taxon>
        <taxon>Mollusca</taxon>
        <taxon>Bivalvia</taxon>
        <taxon>Autobranchia</taxon>
        <taxon>Heteroconchia</taxon>
        <taxon>Euheterodonta</taxon>
        <taxon>Imparidentia</taxon>
        <taxon>Neoheterodontei</taxon>
        <taxon>Myida</taxon>
        <taxon>Dreissenoidea</taxon>
        <taxon>Dreissenidae</taxon>
        <taxon>Dreissena</taxon>
    </lineage>
</organism>
<evidence type="ECO:0000256" key="3">
    <source>
        <dbReference type="ARBA" id="ARBA00022692"/>
    </source>
</evidence>
<accession>A0A9D4DY30</accession>
<dbReference type="InterPro" id="IPR036055">
    <property type="entry name" value="LDL_receptor-like_sf"/>
</dbReference>
<feature type="domain" description="CUB" evidence="14">
    <location>
        <begin position="690"/>
        <end position="750"/>
    </location>
</feature>
<gene>
    <name evidence="16" type="ORF">DPMN_170553</name>
</gene>
<keyword evidence="6" id="KW-1133">Transmembrane helix</keyword>
<evidence type="ECO:0000256" key="12">
    <source>
        <dbReference type="PROSITE-ProRule" id="PRU00124"/>
    </source>
</evidence>
<dbReference type="Pfam" id="PF00057">
    <property type="entry name" value="Ldl_recept_a"/>
    <property type="match status" value="2"/>
</dbReference>
<feature type="disulfide bond" evidence="12">
    <location>
        <begin position="452"/>
        <end position="467"/>
    </location>
</feature>